<feature type="chain" id="PRO_5030135225" evidence="2">
    <location>
        <begin position="25"/>
        <end position="354"/>
    </location>
</feature>
<dbReference type="AlphaFoldDB" id="A0A5N7MAD6"/>
<feature type="signal peptide" evidence="2">
    <location>
        <begin position="1"/>
        <end position="24"/>
    </location>
</feature>
<proteinExistence type="predicted"/>
<protein>
    <submittedName>
        <fullName evidence="3">TRAP transporter substrate-binding protein</fullName>
    </submittedName>
</protein>
<dbReference type="Pfam" id="PF03480">
    <property type="entry name" value="DctP"/>
    <property type="match status" value="1"/>
</dbReference>
<dbReference type="Proteomes" id="UP000403266">
    <property type="component" value="Unassembled WGS sequence"/>
</dbReference>
<gene>
    <name evidence="3" type="ORF">FS320_00335</name>
</gene>
<reference evidence="3 4" key="1">
    <citation type="journal article" date="2019" name="Syst. Appl. Microbiol.">
        <title>Microvirga tunisiensis sp. nov., a root nodule symbiotic bacterium isolated from Lupinus micranthus and L. luteus grown in Northern Tunisia.</title>
        <authorList>
            <person name="Msaddak A."/>
            <person name="Rejili M."/>
            <person name="Duran D."/>
            <person name="Mars M."/>
            <person name="Palacios J.M."/>
            <person name="Ruiz-Argueso T."/>
            <person name="Rey L."/>
            <person name="Imperial J."/>
        </authorList>
    </citation>
    <scope>NUCLEOTIDE SEQUENCE [LARGE SCALE GENOMIC DNA]</scope>
    <source>
        <strain evidence="3 4">Lmie10</strain>
    </source>
</reference>
<sequence>MTRQYVMSALAGILLPFCGQAAVAADNNATKFEVAAELSSTHWYTDFQKPYFNEILPKASDGSMTANAVPFDQLGLTGFELMRLMKKGTIDIASVTMNYVTQDSPALNGGSLGGITPNLAAFEKVYSAYRPVIERELATKYNAKPLALFAWPQNQIFCNFPGQKDVTLASLKGKKIRSFATTVSDLMEGLGAVPVTIPFGEVVTALQRGTVDCQSASLLGTYTQKIYEVLTHKIAINLGYSASFIVINLDTWNNLTPKQQEILSTSMADLEHRMQEKTAQLEADMQRCLTNGPCPDGKPAGLIEVVPTKEEAAKIKDVIENRVLKRYAERCNTQACIDDWNSTVGATLGLKAWK</sequence>
<evidence type="ECO:0000313" key="3">
    <source>
        <dbReference type="EMBL" id="MPR23707.1"/>
    </source>
</evidence>
<dbReference type="GO" id="GO:0055085">
    <property type="term" value="P:transmembrane transport"/>
    <property type="evidence" value="ECO:0007669"/>
    <property type="project" value="InterPro"/>
</dbReference>
<dbReference type="InterPro" id="IPR018389">
    <property type="entry name" value="DctP_fam"/>
</dbReference>
<keyword evidence="1 2" id="KW-0732">Signal</keyword>
<evidence type="ECO:0000256" key="2">
    <source>
        <dbReference type="SAM" id="SignalP"/>
    </source>
</evidence>
<evidence type="ECO:0000313" key="4">
    <source>
        <dbReference type="Proteomes" id="UP000403266"/>
    </source>
</evidence>
<organism evidence="3 4">
    <name type="scientific">Microvirga tunisiensis</name>
    <dbReference type="NCBI Taxonomy" id="2108360"/>
    <lineage>
        <taxon>Bacteria</taxon>
        <taxon>Pseudomonadati</taxon>
        <taxon>Pseudomonadota</taxon>
        <taxon>Alphaproteobacteria</taxon>
        <taxon>Hyphomicrobiales</taxon>
        <taxon>Methylobacteriaceae</taxon>
        <taxon>Microvirga</taxon>
    </lineage>
</organism>
<name>A0A5N7MAD6_9HYPH</name>
<dbReference type="PANTHER" id="PTHR33376:SF4">
    <property type="entry name" value="SIALIC ACID-BINDING PERIPLASMIC PROTEIN SIAP"/>
    <property type="match status" value="1"/>
</dbReference>
<dbReference type="EMBL" id="VOSK01000001">
    <property type="protein sequence ID" value="MPR23707.1"/>
    <property type="molecule type" value="Genomic_DNA"/>
</dbReference>
<keyword evidence="4" id="KW-1185">Reference proteome</keyword>
<dbReference type="OrthoDB" id="8012379at2"/>
<dbReference type="PANTHER" id="PTHR33376">
    <property type="match status" value="1"/>
</dbReference>
<dbReference type="CDD" id="cd13602">
    <property type="entry name" value="PBP2_TRAP_BpDctp6_7"/>
    <property type="match status" value="1"/>
</dbReference>
<dbReference type="NCBIfam" id="NF037995">
    <property type="entry name" value="TRAP_S1"/>
    <property type="match status" value="1"/>
</dbReference>
<evidence type="ECO:0000256" key="1">
    <source>
        <dbReference type="ARBA" id="ARBA00022729"/>
    </source>
</evidence>
<comment type="caution">
    <text evidence="3">The sequence shown here is derived from an EMBL/GenBank/DDBJ whole genome shotgun (WGS) entry which is preliminary data.</text>
</comment>
<accession>A0A5N7MAD6</accession>
<dbReference type="RefSeq" id="WP_152708621.1">
    <property type="nucleotide sequence ID" value="NZ_VOSJ01000001.1"/>
</dbReference>
<dbReference type="Gene3D" id="3.40.190.170">
    <property type="entry name" value="Bacterial extracellular solute-binding protein, family 7"/>
    <property type="match status" value="1"/>
</dbReference>
<dbReference type="InterPro" id="IPR038404">
    <property type="entry name" value="TRAP_DctP_sf"/>
</dbReference>